<dbReference type="Pfam" id="PF16918">
    <property type="entry name" value="PknG_TPR"/>
    <property type="match status" value="1"/>
</dbReference>
<keyword evidence="2 11" id="KW-0723">Serine/threonine-protein kinase</keyword>
<dbReference type="InterPro" id="IPR011009">
    <property type="entry name" value="Kinase-like_dom_sf"/>
</dbReference>
<dbReference type="InterPro" id="IPR000719">
    <property type="entry name" value="Prot_kinase_dom"/>
</dbReference>
<keyword evidence="12" id="KW-1185">Reference proteome</keyword>
<evidence type="ECO:0000256" key="6">
    <source>
        <dbReference type="ARBA" id="ARBA00022840"/>
    </source>
</evidence>
<dbReference type="HOGENOM" id="CLU_011707_0_0_11"/>
<dbReference type="Gene3D" id="3.30.200.20">
    <property type="entry name" value="Phosphorylase Kinase, domain 1"/>
    <property type="match status" value="1"/>
</dbReference>
<feature type="domain" description="Protein kinase" evidence="10">
    <location>
        <begin position="179"/>
        <end position="441"/>
    </location>
</feature>
<accession>D3Q6F6</accession>
<protein>
    <recommendedName>
        <fullName evidence="1">non-specific serine/threonine protein kinase</fullName>
        <ecNumber evidence="1">2.7.11.1</ecNumber>
    </recommendedName>
</protein>
<keyword evidence="5 11" id="KW-0418">Kinase</keyword>
<dbReference type="STRING" id="446470.Snas_4555"/>
<feature type="compositionally biased region" description="Low complexity" evidence="9">
    <location>
        <begin position="52"/>
        <end position="71"/>
    </location>
</feature>
<evidence type="ECO:0000313" key="11">
    <source>
        <dbReference type="EMBL" id="ADD44199.1"/>
    </source>
</evidence>
<dbReference type="SUPFAM" id="SSF56112">
    <property type="entry name" value="Protein kinase-like (PK-like)"/>
    <property type="match status" value="1"/>
</dbReference>
<evidence type="ECO:0000256" key="1">
    <source>
        <dbReference type="ARBA" id="ARBA00012513"/>
    </source>
</evidence>
<proteinExistence type="predicted"/>
<dbReference type="PANTHER" id="PTHR24363">
    <property type="entry name" value="SERINE/THREONINE PROTEIN KINASE"/>
    <property type="match status" value="1"/>
</dbReference>
<keyword evidence="3" id="KW-0808">Transferase</keyword>
<dbReference type="SUPFAM" id="SSF48452">
    <property type="entry name" value="TPR-like"/>
    <property type="match status" value="1"/>
</dbReference>
<evidence type="ECO:0000256" key="2">
    <source>
        <dbReference type="ARBA" id="ARBA00022527"/>
    </source>
</evidence>
<dbReference type="Proteomes" id="UP000000844">
    <property type="component" value="Chromosome"/>
</dbReference>
<keyword evidence="6" id="KW-0067">ATP-binding</keyword>
<dbReference type="EMBL" id="CP001778">
    <property type="protein sequence ID" value="ADD44199.1"/>
    <property type="molecule type" value="Genomic_DNA"/>
</dbReference>
<dbReference type="InterPro" id="IPR011990">
    <property type="entry name" value="TPR-like_helical_dom_sf"/>
</dbReference>
<dbReference type="PROSITE" id="PS50011">
    <property type="entry name" value="PROTEIN_KINASE_DOM"/>
    <property type="match status" value="1"/>
</dbReference>
<evidence type="ECO:0000256" key="3">
    <source>
        <dbReference type="ARBA" id="ARBA00022679"/>
    </source>
</evidence>
<dbReference type="PANTHER" id="PTHR24363:SF0">
    <property type="entry name" value="SERINE_THREONINE KINASE LIKE DOMAIN CONTAINING 1"/>
    <property type="match status" value="1"/>
</dbReference>
<evidence type="ECO:0000313" key="12">
    <source>
        <dbReference type="Proteomes" id="UP000000844"/>
    </source>
</evidence>
<dbReference type="EC" id="2.7.11.1" evidence="1"/>
<gene>
    <name evidence="11" type="ordered locus">Snas_4555</name>
</gene>
<feature type="compositionally biased region" description="Polar residues" evidence="9">
    <location>
        <begin position="72"/>
        <end position="92"/>
    </location>
</feature>
<dbReference type="Pfam" id="PF16919">
    <property type="entry name" value="PknG_rubred"/>
    <property type="match status" value="1"/>
</dbReference>
<dbReference type="eggNOG" id="COG3118">
    <property type="taxonomic scope" value="Bacteria"/>
</dbReference>
<evidence type="ECO:0000256" key="8">
    <source>
        <dbReference type="ARBA" id="ARBA00048679"/>
    </source>
</evidence>
<reference evidence="11 12" key="1">
    <citation type="journal article" date="2009" name="Stand. Genomic Sci.">
        <title>Complete genome sequence of Stackebrandtia nassauensis type strain (LLR-40K-21).</title>
        <authorList>
            <person name="Munk C."/>
            <person name="Lapidus A."/>
            <person name="Copeland A."/>
            <person name="Jando M."/>
            <person name="Mayilraj S."/>
            <person name="Glavina Del Rio T."/>
            <person name="Nolan M."/>
            <person name="Chen F."/>
            <person name="Lucas S."/>
            <person name="Tice H."/>
            <person name="Cheng J.F."/>
            <person name="Han C."/>
            <person name="Detter J.C."/>
            <person name="Bruce D."/>
            <person name="Goodwin L."/>
            <person name="Chain P."/>
            <person name="Pitluck S."/>
            <person name="Goker M."/>
            <person name="Ovchinikova G."/>
            <person name="Pati A."/>
            <person name="Ivanova N."/>
            <person name="Mavromatis K."/>
            <person name="Chen A."/>
            <person name="Palaniappan K."/>
            <person name="Land M."/>
            <person name="Hauser L."/>
            <person name="Chang Y.J."/>
            <person name="Jeffries C.D."/>
            <person name="Bristow J."/>
            <person name="Eisen J.A."/>
            <person name="Markowitz V."/>
            <person name="Hugenholtz P."/>
            <person name="Kyrpides N.C."/>
            <person name="Klenk H.P."/>
        </authorList>
    </citation>
    <scope>NUCLEOTIDE SEQUENCE [LARGE SCALE GENOMIC DNA]</scope>
    <source>
        <strain evidence="12">DSM 44728 / CIP 108903 / NRRL B-16338 / NBRC 102104 / LLR-40K-21</strain>
    </source>
</reference>
<sequence length="776" mass="84515">MNSSPCTQPGCSGSYGPEGYCDVCGSRNPQAVAPQPTSAPPVSGAPVSAQQVSAPPTSAPPSTVSSGPVTAAGSQATQTSGSRATRATGTQPFSSTSRSRFGGGMTDIPPVPIRDPNEAVLDNPQVPEHKRNCSKCHKPVGRTGPDGKPGRTQGFCPHCRNRFSFVPSLVQGDMVAGRYEILGAMAHGGLGWIYLARDKNIGDDVAERWVVLKGLIDSSDPDAIDSAIAERRFLAALDHPNIVQIYDFVRHPDPRTNEPLSYIVMEYVPGKSLRDLRKEYVDETGVHSPLPLSQVLTYLVEILPALGYLHGQGLLFCDFKPDNVIHVESWLKLIDLGAVRRLDDDESAVFGTPGYAVSDDEIINHGPSISSDLYTVARSAAVLSFEFGNFSRGEFRNKLPGPQTQPLLARFESYRRFLERATDPEPSRRFATAAEMREQLIGVRQEVLSLERAYPHGNSSVLFTPEQRHFGVPDARTGEFTAPRGPDIATALPYPFVDSDDPSAGFLATLSATDPMDILYELQNAPENSAEVRLRRVRANIAYGNLKAAGMNLDQYAETGTGDWRITWWRGVIGLLSDNPAEARGHFDALYSHLPGEIAPMLALAAACELSGDTTAALGLYSRIWQTDRRYVSAAFGQSRLLARDGHADPAIHVLDAVPDSSSQYTTAKVATIALRLASAAGPDFVRDAAQRLTGLDLPEHHHHLLRARILLACLRHVNGAQGVPSPPILEHPLEEKALRFGLEETYRRLARTSSARDDRIRFIDEANKIRPWTMV</sequence>
<organism evidence="11 12">
    <name type="scientific">Stackebrandtia nassauensis (strain DSM 44728 / CIP 108903 / NRRL B-16338 / NBRC 102104 / LLR-40K-21)</name>
    <dbReference type="NCBI Taxonomy" id="446470"/>
    <lineage>
        <taxon>Bacteria</taxon>
        <taxon>Bacillati</taxon>
        <taxon>Actinomycetota</taxon>
        <taxon>Actinomycetes</taxon>
        <taxon>Glycomycetales</taxon>
        <taxon>Glycomycetaceae</taxon>
        <taxon>Stackebrandtia</taxon>
    </lineage>
</organism>
<dbReference type="GO" id="GO:0005524">
    <property type="term" value="F:ATP binding"/>
    <property type="evidence" value="ECO:0007669"/>
    <property type="project" value="UniProtKB-KW"/>
</dbReference>
<name>D3Q6F6_STANL</name>
<dbReference type="CDD" id="cd14014">
    <property type="entry name" value="STKc_PknB_like"/>
    <property type="match status" value="1"/>
</dbReference>
<dbReference type="KEGG" id="sna:Snas_4555"/>
<dbReference type="OrthoDB" id="137117at2"/>
<dbReference type="Pfam" id="PF00069">
    <property type="entry name" value="Pkinase"/>
    <property type="match status" value="1"/>
</dbReference>
<comment type="catalytic activity">
    <reaction evidence="8">
        <text>L-seryl-[protein] + ATP = O-phospho-L-seryl-[protein] + ADP + H(+)</text>
        <dbReference type="Rhea" id="RHEA:17989"/>
        <dbReference type="Rhea" id="RHEA-COMP:9863"/>
        <dbReference type="Rhea" id="RHEA-COMP:11604"/>
        <dbReference type="ChEBI" id="CHEBI:15378"/>
        <dbReference type="ChEBI" id="CHEBI:29999"/>
        <dbReference type="ChEBI" id="CHEBI:30616"/>
        <dbReference type="ChEBI" id="CHEBI:83421"/>
        <dbReference type="ChEBI" id="CHEBI:456216"/>
        <dbReference type="EC" id="2.7.11.1"/>
    </reaction>
</comment>
<comment type="catalytic activity">
    <reaction evidence="7">
        <text>L-threonyl-[protein] + ATP = O-phospho-L-threonyl-[protein] + ADP + H(+)</text>
        <dbReference type="Rhea" id="RHEA:46608"/>
        <dbReference type="Rhea" id="RHEA-COMP:11060"/>
        <dbReference type="Rhea" id="RHEA-COMP:11605"/>
        <dbReference type="ChEBI" id="CHEBI:15378"/>
        <dbReference type="ChEBI" id="CHEBI:30013"/>
        <dbReference type="ChEBI" id="CHEBI:30616"/>
        <dbReference type="ChEBI" id="CHEBI:61977"/>
        <dbReference type="ChEBI" id="CHEBI:456216"/>
        <dbReference type="EC" id="2.7.11.1"/>
    </reaction>
</comment>
<evidence type="ECO:0000256" key="9">
    <source>
        <dbReference type="SAM" id="MobiDB-lite"/>
    </source>
</evidence>
<evidence type="ECO:0000256" key="5">
    <source>
        <dbReference type="ARBA" id="ARBA00022777"/>
    </source>
</evidence>
<evidence type="ECO:0000259" key="10">
    <source>
        <dbReference type="PROSITE" id="PS50011"/>
    </source>
</evidence>
<dbReference type="InterPro" id="IPR031634">
    <property type="entry name" value="PknG_rubred"/>
</dbReference>
<dbReference type="AlphaFoldDB" id="D3Q6F6"/>
<dbReference type="RefSeq" id="WP_013019770.1">
    <property type="nucleotide sequence ID" value="NC_013947.1"/>
</dbReference>
<evidence type="ECO:0000256" key="4">
    <source>
        <dbReference type="ARBA" id="ARBA00022741"/>
    </source>
</evidence>
<dbReference type="GO" id="GO:0004674">
    <property type="term" value="F:protein serine/threonine kinase activity"/>
    <property type="evidence" value="ECO:0007669"/>
    <property type="project" value="UniProtKB-KW"/>
</dbReference>
<evidence type="ECO:0000256" key="7">
    <source>
        <dbReference type="ARBA" id="ARBA00047899"/>
    </source>
</evidence>
<feature type="compositionally biased region" description="Polar residues" evidence="9">
    <location>
        <begin position="1"/>
        <end position="11"/>
    </location>
</feature>
<dbReference type="FunFam" id="1.10.510.10:FF:000306">
    <property type="entry name" value="Serine/threonine protein kinase"/>
    <property type="match status" value="1"/>
</dbReference>
<dbReference type="Gene3D" id="1.25.40.10">
    <property type="entry name" value="Tetratricopeptide repeat domain"/>
    <property type="match status" value="1"/>
</dbReference>
<dbReference type="InterPro" id="IPR031636">
    <property type="entry name" value="PknG_TPR"/>
</dbReference>
<dbReference type="eggNOG" id="COG0515">
    <property type="taxonomic scope" value="Bacteria"/>
</dbReference>
<dbReference type="Gene3D" id="1.10.510.10">
    <property type="entry name" value="Transferase(Phosphotransferase) domain 1"/>
    <property type="match status" value="1"/>
</dbReference>
<feature type="region of interest" description="Disordered" evidence="9">
    <location>
        <begin position="1"/>
        <end position="115"/>
    </location>
</feature>
<keyword evidence="4" id="KW-0547">Nucleotide-binding</keyword>